<feature type="domain" description="Nucleoporin Nup120/160 beta-propeller" evidence="4">
    <location>
        <begin position="63"/>
        <end position="517"/>
    </location>
</feature>
<comment type="subcellular location">
    <subcellularLocation>
        <location evidence="1">Nucleus</location>
    </subcellularLocation>
</comment>
<dbReference type="PANTHER" id="PTHR21286:SF0">
    <property type="entry name" value="NUCLEAR PORE COMPLEX PROTEIN NUP160"/>
    <property type="match status" value="1"/>
</dbReference>
<accession>A0A9W9ZFD1</accession>
<evidence type="ECO:0000313" key="5">
    <source>
        <dbReference type="EMBL" id="KAJ7380496.1"/>
    </source>
</evidence>
<proteinExistence type="predicted"/>
<gene>
    <name evidence="5" type="ORF">OS493_008958</name>
</gene>
<dbReference type="GO" id="GO:0017056">
    <property type="term" value="F:structural constituent of nuclear pore"/>
    <property type="evidence" value="ECO:0007669"/>
    <property type="project" value="TreeGrafter"/>
</dbReference>
<dbReference type="GO" id="GO:0005643">
    <property type="term" value="C:nuclear pore"/>
    <property type="evidence" value="ECO:0007669"/>
    <property type="project" value="TreeGrafter"/>
</dbReference>
<protein>
    <recommendedName>
        <fullName evidence="4">Nucleoporin Nup120/160 beta-propeller domain-containing protein</fullName>
    </recommendedName>
</protein>
<dbReference type="OrthoDB" id="67716at2759"/>
<evidence type="ECO:0000256" key="3">
    <source>
        <dbReference type="ARBA" id="ARBA00023242"/>
    </source>
</evidence>
<evidence type="ECO:0000256" key="2">
    <source>
        <dbReference type="ARBA" id="ARBA00022448"/>
    </source>
</evidence>
<evidence type="ECO:0000259" key="4">
    <source>
        <dbReference type="Pfam" id="PF11715"/>
    </source>
</evidence>
<sequence>MAFCRNVREVSLHSGQKHGSVIHFTIGTTLTTTANDEGNVKPHVGGGYAYRESGNIDSVTRNRFIYWRITDNVLELVEESLDSNLTGNCLELQFVDGVLLPAVCIFETSTHVIVLAATTNSVHRIVFSHPDRLRRHGFGAAFSPEEVSTRFSMIFSSRDLRVPSNFGTFSKSCCTFSSWLCHDGNCVFALVTGNGVILLIKLPPPGSEVDVEQYEFQQAGVMQRLWSGLVPSSLRRDTVAADAVMSIEIHPLPNRLCVFALCRDLKLRIWSCQSQSCIMLKILWKILLMMWIFKTPQLKAICFFCVYEVKSVKDAVSLTKVSFYYFPKGNLLDFTMSASHIWTVWASTDEETTIYFTPTENLDSQQSGWTRVFLELTQTSDVLVPPYKEPREVFLEQLFHHGRFSNQSILKAMQVYRHLPVSNLDNFDETISRRDLKHAVINLIDSEIQMSAPDYEMLHDEYNALQLQCWNKFYSYVVQYHQAGRKAMGIFVDSNTGLVCLVRKEMLSFFRPCELLEQLYLSVEPLDVSYLATEPLLDKTMKTSLIDLCNVIKLVSRQLSPDNLSALENDVKYQLNPVFNS</sequence>
<keyword evidence="3" id="KW-0539">Nucleus</keyword>
<dbReference type="AlphaFoldDB" id="A0A9W9ZFD1"/>
<name>A0A9W9ZFD1_9CNID</name>
<dbReference type="Proteomes" id="UP001163046">
    <property type="component" value="Unassembled WGS sequence"/>
</dbReference>
<dbReference type="Pfam" id="PF11715">
    <property type="entry name" value="Beta-prop_Nup120_160"/>
    <property type="match status" value="1"/>
</dbReference>
<keyword evidence="6" id="KW-1185">Reference proteome</keyword>
<dbReference type="InterPro" id="IPR021717">
    <property type="entry name" value="Nucleoporin_Nup160"/>
</dbReference>
<comment type="caution">
    <text evidence="5">The sequence shown here is derived from an EMBL/GenBank/DDBJ whole genome shotgun (WGS) entry which is preliminary data.</text>
</comment>
<keyword evidence="2" id="KW-0813">Transport</keyword>
<dbReference type="InterPro" id="IPR059141">
    <property type="entry name" value="Beta-prop_Nup120_160"/>
</dbReference>
<dbReference type="EMBL" id="MU826353">
    <property type="protein sequence ID" value="KAJ7380496.1"/>
    <property type="molecule type" value="Genomic_DNA"/>
</dbReference>
<dbReference type="PANTHER" id="PTHR21286">
    <property type="entry name" value="NUCLEAR PORE COMPLEX PROTEIN NUP160"/>
    <property type="match status" value="1"/>
</dbReference>
<evidence type="ECO:0000256" key="1">
    <source>
        <dbReference type="ARBA" id="ARBA00004123"/>
    </source>
</evidence>
<organism evidence="5 6">
    <name type="scientific">Desmophyllum pertusum</name>
    <dbReference type="NCBI Taxonomy" id="174260"/>
    <lineage>
        <taxon>Eukaryota</taxon>
        <taxon>Metazoa</taxon>
        <taxon>Cnidaria</taxon>
        <taxon>Anthozoa</taxon>
        <taxon>Hexacorallia</taxon>
        <taxon>Scleractinia</taxon>
        <taxon>Caryophylliina</taxon>
        <taxon>Caryophylliidae</taxon>
        <taxon>Desmophyllum</taxon>
    </lineage>
</organism>
<reference evidence="5" key="1">
    <citation type="submission" date="2023-01" db="EMBL/GenBank/DDBJ databases">
        <title>Genome assembly of the deep-sea coral Lophelia pertusa.</title>
        <authorList>
            <person name="Herrera S."/>
            <person name="Cordes E."/>
        </authorList>
    </citation>
    <scope>NUCLEOTIDE SEQUENCE</scope>
    <source>
        <strain evidence="5">USNM1676648</strain>
        <tissue evidence="5">Polyp</tissue>
    </source>
</reference>
<evidence type="ECO:0000313" key="6">
    <source>
        <dbReference type="Proteomes" id="UP001163046"/>
    </source>
</evidence>